<evidence type="ECO:0000313" key="1">
    <source>
        <dbReference type="EMBL" id="MCU6686263.1"/>
    </source>
</evidence>
<dbReference type="EMBL" id="JAOQJU010000005">
    <property type="protein sequence ID" value="MCU6686263.1"/>
    <property type="molecule type" value="Genomic_DNA"/>
</dbReference>
<name>A0ABT2RLL7_9FIRM</name>
<protein>
    <submittedName>
        <fullName evidence="1">Uncharacterized protein</fullName>
    </submittedName>
</protein>
<sequence>MGNALNALSSATKEDTKLYNCIKELYEQGVPFSDLKALIPDMKRTREQLQIKRMLENNNEVLVSMLSKEMGFLLDARERAQEEQFRKLDQLIRQQQNYRKEFARPAAAKRLKKLLFQS</sequence>
<reference evidence="1 2" key="1">
    <citation type="journal article" date="2021" name="ISME Commun">
        <title>Automated analysis of genomic sequences facilitates high-throughput and comprehensive description of bacteria.</title>
        <authorList>
            <person name="Hitch T.C.A."/>
        </authorList>
    </citation>
    <scope>NUCLEOTIDE SEQUENCE [LARGE SCALE GENOMIC DNA]</scope>
    <source>
        <strain evidence="1 2">Sanger_03</strain>
    </source>
</reference>
<keyword evidence="2" id="KW-1185">Reference proteome</keyword>
<evidence type="ECO:0000313" key="2">
    <source>
        <dbReference type="Proteomes" id="UP001652431"/>
    </source>
</evidence>
<gene>
    <name evidence="1" type="ORF">OCV99_06780</name>
</gene>
<dbReference type="Proteomes" id="UP001652431">
    <property type="component" value="Unassembled WGS sequence"/>
</dbReference>
<proteinExistence type="predicted"/>
<dbReference type="RefSeq" id="WP_158369348.1">
    <property type="nucleotide sequence ID" value="NZ_JAOQJU010000005.1"/>
</dbReference>
<organism evidence="1 2">
    <name type="scientific">Dorea acetigenes</name>
    <dbReference type="NCBI Taxonomy" id="2981787"/>
    <lineage>
        <taxon>Bacteria</taxon>
        <taxon>Bacillati</taxon>
        <taxon>Bacillota</taxon>
        <taxon>Clostridia</taxon>
        <taxon>Lachnospirales</taxon>
        <taxon>Lachnospiraceae</taxon>
        <taxon>Dorea</taxon>
    </lineage>
</organism>
<accession>A0ABT2RLL7</accession>
<comment type="caution">
    <text evidence="1">The sequence shown here is derived from an EMBL/GenBank/DDBJ whole genome shotgun (WGS) entry which is preliminary data.</text>
</comment>